<dbReference type="GO" id="GO:0004674">
    <property type="term" value="F:protein serine/threonine kinase activity"/>
    <property type="evidence" value="ECO:0007669"/>
    <property type="project" value="UniProtKB-KW"/>
</dbReference>
<dbReference type="SUPFAM" id="SSF46785">
    <property type="entry name" value="Winged helix' DNA-binding domain"/>
    <property type="match status" value="1"/>
</dbReference>
<evidence type="ECO:0000256" key="2">
    <source>
        <dbReference type="ARBA" id="ARBA00009196"/>
    </source>
</evidence>
<evidence type="ECO:0000256" key="8">
    <source>
        <dbReference type="ARBA" id="ARBA00022777"/>
    </source>
</evidence>
<dbReference type="InterPro" id="IPR036390">
    <property type="entry name" value="WH_DNA-bd_sf"/>
</dbReference>
<dbReference type="EC" id="2.7.11.1" evidence="3"/>
<keyword evidence="9" id="KW-0067">ATP-binding</keyword>
<evidence type="ECO:0000256" key="7">
    <source>
        <dbReference type="ARBA" id="ARBA00022741"/>
    </source>
</evidence>
<dbReference type="RefSeq" id="XP_031854839.1">
    <property type="nucleotide sequence ID" value="XM_031998948.1"/>
</dbReference>
<feature type="compositionally biased region" description="Basic and acidic residues" evidence="15">
    <location>
        <begin position="397"/>
        <end position="408"/>
    </location>
</feature>
<comment type="similarity">
    <text evidence="2">Belongs to the protein kinase superfamily. RIO-type Ser/Thr kinase family.</text>
</comment>
<evidence type="ECO:0000256" key="12">
    <source>
        <dbReference type="ARBA" id="ARBA00048679"/>
    </source>
</evidence>
<evidence type="ECO:0000256" key="1">
    <source>
        <dbReference type="ARBA" id="ARBA00001946"/>
    </source>
</evidence>
<dbReference type="GO" id="GO:0030688">
    <property type="term" value="C:preribosome, small subunit precursor"/>
    <property type="evidence" value="ECO:0007669"/>
    <property type="project" value="TreeGrafter"/>
</dbReference>
<dbReference type="GO" id="GO:0005524">
    <property type="term" value="F:ATP binding"/>
    <property type="evidence" value="ECO:0007669"/>
    <property type="project" value="UniProtKB-KW"/>
</dbReference>
<evidence type="ECO:0000256" key="9">
    <source>
        <dbReference type="ARBA" id="ARBA00022840"/>
    </source>
</evidence>
<dbReference type="Pfam" id="PF09202">
    <property type="entry name" value="Rio2_N"/>
    <property type="match status" value="1"/>
</dbReference>
<reference evidence="17 18" key="1">
    <citation type="submission" date="2019-09" db="EMBL/GenBank/DDBJ databases">
        <authorList>
            <person name="Brejova B."/>
        </authorList>
    </citation>
    <scope>NUCLEOTIDE SEQUENCE [LARGE SCALE GENOMIC DNA]</scope>
</reference>
<sequence length="423" mass="48865">MKFDTTHMRYLSKEDFRVLTAVEMGSKNHEIVAVKMINQLGGLRSASRTDRCISELAKVKCISKIRNAKYDGYRLTYLGNDYLALKAFTKRETVYSVGNQIGIGKESDIYIVGDKTGASNVLKIHRLGRISFRTVKNNRDYLKKRQSASWMYLSRLAAQKEFQFMKALYDAGFEVPVPIDTSRHMIVMSLVEGFPMRQLTEHGEAGRLYKTLMKFIIRLACAGLIHCDFNEFNIMIRDDYDPAVDPPEMEATVIDFPQCVSISHPDAQRYFERDVNSIRHFFDKKLGYVPADGWYPEWERDVNRTSTLDALVEASGYSKEQVKDFEQALSESREAFGAEKEFAEGEYDDMLEIEEDYTAEINGEDNDDEEEEDEEEEEEEEEEDSDLAEDDEEDDYDARVERAIAEKGIENMRRDKLGNYILD</sequence>
<keyword evidence="5" id="KW-0808">Transferase</keyword>
<dbReference type="InterPro" id="IPR000687">
    <property type="entry name" value="RIO_kinase"/>
</dbReference>
<dbReference type="GO" id="GO:0005634">
    <property type="term" value="C:nucleus"/>
    <property type="evidence" value="ECO:0007669"/>
    <property type="project" value="TreeGrafter"/>
</dbReference>
<accession>A0A5E8BYU2</accession>
<keyword evidence="18" id="KW-1185">Reference proteome</keyword>
<dbReference type="SUPFAM" id="SSF56112">
    <property type="entry name" value="Protein kinase-like (PK-like)"/>
    <property type="match status" value="1"/>
</dbReference>
<name>A0A5E8BYU2_9ASCO</name>
<dbReference type="GO" id="GO:0046872">
    <property type="term" value="F:metal ion binding"/>
    <property type="evidence" value="ECO:0007669"/>
    <property type="project" value="UniProtKB-KW"/>
</dbReference>
<dbReference type="GeneID" id="43583048"/>
<dbReference type="InterPro" id="IPR036388">
    <property type="entry name" value="WH-like_DNA-bd_sf"/>
</dbReference>
<dbReference type="GO" id="GO:0005829">
    <property type="term" value="C:cytosol"/>
    <property type="evidence" value="ECO:0007669"/>
    <property type="project" value="TreeGrafter"/>
</dbReference>
<dbReference type="AlphaFoldDB" id="A0A5E8BYU2"/>
<keyword evidence="10" id="KW-0460">Magnesium</keyword>
<dbReference type="PANTHER" id="PTHR45852:SF1">
    <property type="entry name" value="SERINE_THREONINE-PROTEIN KINASE RIO2"/>
    <property type="match status" value="1"/>
</dbReference>
<protein>
    <recommendedName>
        <fullName evidence="13">Serine/threonine-protein kinase RIO2</fullName>
        <ecNumber evidence="3">2.7.11.1</ecNumber>
    </recommendedName>
    <alternativeName>
        <fullName evidence="14">Serine/threonine-protein kinase rio2</fullName>
    </alternativeName>
</protein>
<dbReference type="OrthoDB" id="10258631at2759"/>
<evidence type="ECO:0000256" key="5">
    <source>
        <dbReference type="ARBA" id="ARBA00022679"/>
    </source>
</evidence>
<comment type="catalytic activity">
    <reaction evidence="11">
        <text>L-threonyl-[protein] + ATP = O-phospho-L-threonyl-[protein] + ADP + H(+)</text>
        <dbReference type="Rhea" id="RHEA:46608"/>
        <dbReference type="Rhea" id="RHEA-COMP:11060"/>
        <dbReference type="Rhea" id="RHEA-COMP:11605"/>
        <dbReference type="ChEBI" id="CHEBI:15378"/>
        <dbReference type="ChEBI" id="CHEBI:30013"/>
        <dbReference type="ChEBI" id="CHEBI:30616"/>
        <dbReference type="ChEBI" id="CHEBI:61977"/>
        <dbReference type="ChEBI" id="CHEBI:456216"/>
        <dbReference type="EC" id="2.7.11.1"/>
    </reaction>
</comment>
<dbReference type="Pfam" id="PF01163">
    <property type="entry name" value="RIO1"/>
    <property type="match status" value="1"/>
</dbReference>
<organism evidence="17 18">
    <name type="scientific">Magnusiomyces paraingens</name>
    <dbReference type="NCBI Taxonomy" id="2606893"/>
    <lineage>
        <taxon>Eukaryota</taxon>
        <taxon>Fungi</taxon>
        <taxon>Dikarya</taxon>
        <taxon>Ascomycota</taxon>
        <taxon>Saccharomycotina</taxon>
        <taxon>Dipodascomycetes</taxon>
        <taxon>Dipodascales</taxon>
        <taxon>Dipodascaceae</taxon>
        <taxon>Magnusiomyces</taxon>
    </lineage>
</organism>
<feature type="region of interest" description="Disordered" evidence="15">
    <location>
        <begin position="356"/>
        <end position="408"/>
    </location>
</feature>
<dbReference type="FunFam" id="1.10.10.10:FF:000053">
    <property type="entry name" value="Serine/threonine-protein kinase RIO2"/>
    <property type="match status" value="1"/>
</dbReference>
<dbReference type="Gene3D" id="1.10.10.10">
    <property type="entry name" value="Winged helix-like DNA-binding domain superfamily/Winged helix DNA-binding domain"/>
    <property type="match status" value="1"/>
</dbReference>
<comment type="cofactor">
    <cofactor evidence="1">
        <name>Mg(2+)</name>
        <dbReference type="ChEBI" id="CHEBI:18420"/>
    </cofactor>
</comment>
<dbReference type="Gene3D" id="1.10.510.10">
    <property type="entry name" value="Transferase(Phosphotransferase) domain 1"/>
    <property type="match status" value="1"/>
</dbReference>
<evidence type="ECO:0000256" key="13">
    <source>
        <dbReference type="ARBA" id="ARBA00068353"/>
    </source>
</evidence>
<dbReference type="PANTHER" id="PTHR45852">
    <property type="entry name" value="SER/THR-PROTEIN KINASE RIO2"/>
    <property type="match status" value="1"/>
</dbReference>
<evidence type="ECO:0000256" key="14">
    <source>
        <dbReference type="ARBA" id="ARBA00068837"/>
    </source>
</evidence>
<comment type="catalytic activity">
    <reaction evidence="12">
        <text>L-seryl-[protein] + ATP = O-phospho-L-seryl-[protein] + ADP + H(+)</text>
        <dbReference type="Rhea" id="RHEA:17989"/>
        <dbReference type="Rhea" id="RHEA-COMP:9863"/>
        <dbReference type="Rhea" id="RHEA-COMP:11604"/>
        <dbReference type="ChEBI" id="CHEBI:15378"/>
        <dbReference type="ChEBI" id="CHEBI:29999"/>
        <dbReference type="ChEBI" id="CHEBI:30616"/>
        <dbReference type="ChEBI" id="CHEBI:83421"/>
        <dbReference type="ChEBI" id="CHEBI:456216"/>
        <dbReference type="EC" id="2.7.11.1"/>
    </reaction>
</comment>
<dbReference type="Proteomes" id="UP000398389">
    <property type="component" value="Unassembled WGS sequence"/>
</dbReference>
<gene>
    <name evidence="17" type="ORF">SAPINGB_P004233</name>
</gene>
<evidence type="ECO:0000256" key="10">
    <source>
        <dbReference type="ARBA" id="ARBA00022842"/>
    </source>
</evidence>
<evidence type="ECO:0000256" key="4">
    <source>
        <dbReference type="ARBA" id="ARBA00022527"/>
    </source>
</evidence>
<evidence type="ECO:0000313" key="18">
    <source>
        <dbReference type="Proteomes" id="UP000398389"/>
    </source>
</evidence>
<keyword evidence="4" id="KW-0723">Serine/threonine-protein kinase</keyword>
<evidence type="ECO:0000313" key="17">
    <source>
        <dbReference type="EMBL" id="VVT54747.1"/>
    </source>
</evidence>
<proteinExistence type="inferred from homology"/>
<evidence type="ECO:0000256" key="15">
    <source>
        <dbReference type="SAM" id="MobiDB-lite"/>
    </source>
</evidence>
<keyword evidence="8" id="KW-0418">Kinase</keyword>
<evidence type="ECO:0000256" key="6">
    <source>
        <dbReference type="ARBA" id="ARBA00022723"/>
    </source>
</evidence>
<evidence type="ECO:0000256" key="3">
    <source>
        <dbReference type="ARBA" id="ARBA00012513"/>
    </source>
</evidence>
<dbReference type="GO" id="GO:0030490">
    <property type="term" value="P:maturation of SSU-rRNA"/>
    <property type="evidence" value="ECO:0007669"/>
    <property type="project" value="TreeGrafter"/>
</dbReference>
<evidence type="ECO:0000256" key="11">
    <source>
        <dbReference type="ARBA" id="ARBA00047899"/>
    </source>
</evidence>
<dbReference type="CDD" id="cd05144">
    <property type="entry name" value="RIO2_C"/>
    <property type="match status" value="1"/>
</dbReference>
<dbReference type="FunFam" id="3.30.200.20:FF:000052">
    <property type="entry name" value="Serine/threonine-protein kinase RIO2"/>
    <property type="match status" value="1"/>
</dbReference>
<evidence type="ECO:0000259" key="16">
    <source>
        <dbReference type="SMART" id="SM00090"/>
    </source>
</evidence>
<keyword evidence="7" id="KW-0547">Nucleotide-binding</keyword>
<dbReference type="InterPro" id="IPR030484">
    <property type="entry name" value="Rio2"/>
</dbReference>
<keyword evidence="6" id="KW-0479">Metal-binding</keyword>
<dbReference type="InterPro" id="IPR011009">
    <property type="entry name" value="Kinase-like_dom_sf"/>
</dbReference>
<dbReference type="SMART" id="SM00090">
    <property type="entry name" value="RIO"/>
    <property type="match status" value="1"/>
</dbReference>
<feature type="compositionally biased region" description="Acidic residues" evidence="15">
    <location>
        <begin position="356"/>
        <end position="396"/>
    </location>
</feature>
<dbReference type="Gene3D" id="3.30.200.20">
    <property type="entry name" value="Phosphorylase Kinase, domain 1"/>
    <property type="match status" value="1"/>
</dbReference>
<dbReference type="InterPro" id="IPR015285">
    <property type="entry name" value="RIO2_wHTH_N"/>
</dbReference>
<dbReference type="InterPro" id="IPR018934">
    <property type="entry name" value="RIO_dom"/>
</dbReference>
<dbReference type="EMBL" id="CABVLU010000003">
    <property type="protein sequence ID" value="VVT54747.1"/>
    <property type="molecule type" value="Genomic_DNA"/>
</dbReference>
<feature type="domain" description="RIO kinase" evidence="16">
    <location>
        <begin position="66"/>
        <end position="307"/>
    </location>
</feature>